<dbReference type="Proteomes" id="UP001596978">
    <property type="component" value="Unassembled WGS sequence"/>
</dbReference>
<evidence type="ECO:0000313" key="2">
    <source>
        <dbReference type="Proteomes" id="UP001596978"/>
    </source>
</evidence>
<evidence type="ECO:0000313" key="1">
    <source>
        <dbReference type="EMBL" id="MFD0860580.1"/>
    </source>
</evidence>
<keyword evidence="2" id="KW-1185">Reference proteome</keyword>
<name>A0ABW3CTU6_9FLAO</name>
<dbReference type="RefSeq" id="WP_386402075.1">
    <property type="nucleotide sequence ID" value="NZ_JBHTJH010000001.1"/>
</dbReference>
<dbReference type="EMBL" id="JBHTJH010000001">
    <property type="protein sequence ID" value="MFD0860580.1"/>
    <property type="molecule type" value="Genomic_DNA"/>
</dbReference>
<accession>A0ABW3CTU6</accession>
<sequence length="188" mass="21636">MEGTLFHEILAKSKAEKEIIGIWQYGDDNGFLSGYVVDFNEDLVVFQHFTKYGKTDGIITLQVAGIQSIDVKDDYAKAMECLIEYSAILEKESEFKPQLNSTEEWQSELINQLAENSETLVSLEINGGYFSGYIKKATETDFEMNCVGKMGEDEGNVIYRIENVTEFRLHDWDDRKKDLLFKWRKASL</sequence>
<comment type="caution">
    <text evidence="1">The sequence shown here is derived from an EMBL/GenBank/DDBJ whole genome shotgun (WGS) entry which is preliminary data.</text>
</comment>
<organism evidence="1 2">
    <name type="scientific">Sungkyunkwania multivorans</name>
    <dbReference type="NCBI Taxonomy" id="1173618"/>
    <lineage>
        <taxon>Bacteria</taxon>
        <taxon>Pseudomonadati</taxon>
        <taxon>Bacteroidota</taxon>
        <taxon>Flavobacteriia</taxon>
        <taxon>Flavobacteriales</taxon>
        <taxon>Flavobacteriaceae</taxon>
        <taxon>Sungkyunkwania</taxon>
    </lineage>
</organism>
<protein>
    <submittedName>
        <fullName evidence="1">Uncharacterized protein</fullName>
    </submittedName>
</protein>
<reference evidence="2" key="1">
    <citation type="journal article" date="2019" name="Int. J. Syst. Evol. Microbiol.">
        <title>The Global Catalogue of Microorganisms (GCM) 10K type strain sequencing project: providing services to taxonomists for standard genome sequencing and annotation.</title>
        <authorList>
            <consortium name="The Broad Institute Genomics Platform"/>
            <consortium name="The Broad Institute Genome Sequencing Center for Infectious Disease"/>
            <person name="Wu L."/>
            <person name="Ma J."/>
        </authorList>
    </citation>
    <scope>NUCLEOTIDE SEQUENCE [LARGE SCALE GENOMIC DNA]</scope>
    <source>
        <strain evidence="2">CCUG 62952</strain>
    </source>
</reference>
<gene>
    <name evidence="1" type="ORF">ACFQ1M_00045</name>
</gene>
<proteinExistence type="predicted"/>